<evidence type="ECO:0000313" key="3">
    <source>
        <dbReference type="Proteomes" id="UP001162881"/>
    </source>
</evidence>
<evidence type="ECO:0000256" key="1">
    <source>
        <dbReference type="SAM" id="Phobius"/>
    </source>
</evidence>
<gene>
    <name evidence="2" type="ORF">MTR62_11470</name>
</gene>
<sequence>MNAVDATNRPMVGANPFSRRAVLAIVLVGTALFLALLWMIGTGNGFQSSNNGEAHADGRGLNGYAAMADYLARRGYDVRKARSSAGLNPEGLLVLTPPADADGKEIDRIVAAHRYDGPTLVIAPKWLTTPPSDAQKEKGAPKGWVNLVGSALPHWEGFLDDVHVTAERGHKGTVRWQGMGVSGRLPSAKVLAWGDGDRLLPLVTDGDDWVLAALVEDGGTYPQLEAMAERGNTGKIAGATSDAAAGDGEVDKDLYPLVVVFEPDLLDNYGMASPASARLIDALIPRLEVNPRDPIVFDMTLNGFGNARNLLTLAFTPPFLAATLCLILAAILVGWRALVRFGPAATPARAIAYGKRALVANSAGLIGRSRRFHLLRAPYAERARERL</sequence>
<dbReference type="RefSeq" id="WP_244020971.1">
    <property type="nucleotide sequence ID" value="NZ_JALHLF010000041.1"/>
</dbReference>
<protein>
    <submittedName>
        <fullName evidence="2">DUF4350 domain-containing protein</fullName>
    </submittedName>
</protein>
<feature type="transmembrane region" description="Helical" evidence="1">
    <location>
        <begin position="21"/>
        <end position="41"/>
    </location>
</feature>
<comment type="caution">
    <text evidence="2">The sequence shown here is derived from an EMBL/GenBank/DDBJ whole genome shotgun (WGS) entry which is preliminary data.</text>
</comment>
<proteinExistence type="predicted"/>
<name>A0ABT0BE33_9SPHN</name>
<feature type="non-terminal residue" evidence="2">
    <location>
        <position position="387"/>
    </location>
</feature>
<reference evidence="2" key="1">
    <citation type="submission" date="2022-03" db="EMBL/GenBank/DDBJ databases">
        <title>Identification of a novel bacterium isolated from mangrove sediments.</title>
        <authorList>
            <person name="Pan X."/>
        </authorList>
    </citation>
    <scope>NUCLEOTIDE SEQUENCE</scope>
    <source>
        <strain evidence="2">B1949</strain>
    </source>
</reference>
<dbReference type="EMBL" id="JALHLF010000041">
    <property type="protein sequence ID" value="MCJ2183305.1"/>
    <property type="molecule type" value="Genomic_DNA"/>
</dbReference>
<keyword evidence="3" id="KW-1185">Reference proteome</keyword>
<feature type="transmembrane region" description="Helical" evidence="1">
    <location>
        <begin position="319"/>
        <end position="339"/>
    </location>
</feature>
<evidence type="ECO:0000313" key="2">
    <source>
        <dbReference type="EMBL" id="MCJ2183305.1"/>
    </source>
</evidence>
<keyword evidence="1" id="KW-1133">Transmembrane helix</keyword>
<keyword evidence="1" id="KW-0472">Membrane</keyword>
<accession>A0ABT0BE33</accession>
<keyword evidence="1" id="KW-0812">Transmembrane</keyword>
<dbReference type="Proteomes" id="UP001162881">
    <property type="component" value="Unassembled WGS sequence"/>
</dbReference>
<organism evidence="2 3">
    <name type="scientific">Novosphingobium organovorum</name>
    <dbReference type="NCBI Taxonomy" id="2930092"/>
    <lineage>
        <taxon>Bacteria</taxon>
        <taxon>Pseudomonadati</taxon>
        <taxon>Pseudomonadota</taxon>
        <taxon>Alphaproteobacteria</taxon>
        <taxon>Sphingomonadales</taxon>
        <taxon>Sphingomonadaceae</taxon>
        <taxon>Novosphingobium</taxon>
    </lineage>
</organism>